<accession>A0A1E5P209</accession>
<dbReference type="RefSeq" id="WP_069933503.1">
    <property type="nucleotide sequence ID" value="NZ_MEHJ01000001.1"/>
</dbReference>
<comment type="caution">
    <text evidence="1">The sequence shown here is derived from an EMBL/GenBank/DDBJ whole genome shotgun (WGS) entry which is preliminary data.</text>
</comment>
<name>A0A1E5P209_9ACTN</name>
<proteinExistence type="predicted"/>
<dbReference type="Gene3D" id="2.160.20.80">
    <property type="entry name" value="E3 ubiquitin-protein ligase SopA"/>
    <property type="match status" value="1"/>
</dbReference>
<dbReference type="InterPro" id="IPR001646">
    <property type="entry name" value="5peptide_repeat"/>
</dbReference>
<keyword evidence="2" id="KW-1185">Reference proteome</keyword>
<sequence>MTSTSPHAAPDAPPWPHCRYGATADNVDVGCRGRLVEPHTACLAHLGDADRSGYLAGLHPGADLDHRGTPISEELLSGLLRAVMEPESARVRLGHALFGLAKFYGNADFGGVEIEGNADFTKVEIGGDVDFTRAVIGGNAVFVEADIRGDAQFSSADIRGYAQFDGARIGGHAQFARAAIGGYAWFARAEIGKDAQFPRARIGSDTWLASASIGGHVQFGGSILGGDAAFRGATIAGDAQFVGAAFEGDATFRTATIGGHADFGGVTFGGDARFGGATIAGDTTFRRVVFEHIATVGPLVCTGALDLTEAVFATAVTIEAAAGTVCCRRTRWASTAALRLRHATVDLSDAVLEYPVSISAQAKRFTEDGREIPELGLTDPRVRAASLRGVDAAHLVLTDVDLTDCLFAGTVHLDQLRLDGLYVFATTPTGFRRRGVVPVRWTPRRTLAEEHHWRATRPARAGGWNPAPGGEVPLEPAALAPVYRQLRKAFEDGKHEPGAADFYYGEMEMRRHAHDIPRSERALLTAYWALSGYGLRASRALGWLLGSMAATVLVMLLWGLPKDDPKPGKPIALTGRSVTLTINRPEPVNPDQPYRERLSTKRFEKSLRVVINSVVFRASGQDLTTAGTYTEMTSRLVEPALLGFAVLAVRGRVKR</sequence>
<dbReference type="EMBL" id="MEHJ01000001">
    <property type="protein sequence ID" value="OEJ23566.1"/>
    <property type="molecule type" value="Genomic_DNA"/>
</dbReference>
<evidence type="ECO:0000313" key="2">
    <source>
        <dbReference type="Proteomes" id="UP000095759"/>
    </source>
</evidence>
<dbReference type="STRING" id="285458.BGM19_33995"/>
<protein>
    <submittedName>
        <fullName evidence="1">Metal transporter</fullName>
    </submittedName>
</protein>
<evidence type="ECO:0000313" key="1">
    <source>
        <dbReference type="EMBL" id="OEJ23566.1"/>
    </source>
</evidence>
<dbReference type="Pfam" id="PF13576">
    <property type="entry name" value="Pentapeptide_3"/>
    <property type="match status" value="2"/>
</dbReference>
<dbReference type="OrthoDB" id="3602494at2"/>
<reference evidence="1 2" key="1">
    <citation type="submission" date="2016-08" db="EMBL/GenBank/DDBJ databases">
        <title>Complete genome sequence of Streptomyces agglomeratus strain 6-3-2, a novel anti-MRSA actinomycete isolated from Wuli of Tebit, China.</title>
        <authorList>
            <person name="Chen X."/>
        </authorList>
    </citation>
    <scope>NUCLEOTIDE SEQUENCE [LARGE SCALE GENOMIC DNA]</scope>
    <source>
        <strain evidence="1 2">6-3-2</strain>
    </source>
</reference>
<dbReference type="Proteomes" id="UP000095759">
    <property type="component" value="Unassembled WGS sequence"/>
</dbReference>
<gene>
    <name evidence="1" type="ORF">AS594_02785</name>
</gene>
<organism evidence="1 2">
    <name type="scientific">Streptomyces agglomeratus</name>
    <dbReference type="NCBI Taxonomy" id="285458"/>
    <lineage>
        <taxon>Bacteria</taxon>
        <taxon>Bacillati</taxon>
        <taxon>Actinomycetota</taxon>
        <taxon>Actinomycetes</taxon>
        <taxon>Kitasatosporales</taxon>
        <taxon>Streptomycetaceae</taxon>
        <taxon>Streptomyces</taxon>
    </lineage>
</organism>
<dbReference type="AlphaFoldDB" id="A0A1E5P209"/>